<keyword evidence="13" id="KW-1185">Reference proteome</keyword>
<dbReference type="InterPro" id="IPR007265">
    <property type="entry name" value="COG_su3"/>
</dbReference>
<comment type="subcellular location">
    <subcellularLocation>
        <location evidence="1">Golgi apparatus membrane</location>
        <topology evidence="1">Peripheral membrane protein</topology>
    </subcellularLocation>
</comment>
<accession>A0A1Y1ZR83</accession>
<evidence type="ECO:0000256" key="9">
    <source>
        <dbReference type="SAM" id="MobiDB-lite"/>
    </source>
</evidence>
<evidence type="ECO:0000256" key="8">
    <source>
        <dbReference type="ARBA" id="ARBA00031339"/>
    </source>
</evidence>
<comment type="similarity">
    <text evidence="2">Belongs to the COG3 family.</text>
</comment>
<keyword evidence="6" id="KW-0333">Golgi apparatus</keyword>
<dbReference type="GO" id="GO:0005801">
    <property type="term" value="C:cis-Golgi network"/>
    <property type="evidence" value="ECO:0007669"/>
    <property type="project" value="InterPro"/>
</dbReference>
<feature type="domain" description="Conserved oligomeric Golgi complex subunit 3 C-terminal" evidence="11">
    <location>
        <begin position="293"/>
        <end position="650"/>
    </location>
</feature>
<dbReference type="PANTHER" id="PTHR13302">
    <property type="entry name" value="CONSERVED OLIGOMERIC GOLGI COMPLEX COMPONENT 3"/>
    <property type="match status" value="1"/>
</dbReference>
<reference evidence="12 13" key="1">
    <citation type="submission" date="2016-07" db="EMBL/GenBank/DDBJ databases">
        <title>Pervasive Adenine N6-methylation of Active Genes in Fungi.</title>
        <authorList>
            <consortium name="DOE Joint Genome Institute"/>
            <person name="Mondo S.J."/>
            <person name="Dannebaum R.O."/>
            <person name="Kuo R.C."/>
            <person name="Labutti K."/>
            <person name="Haridas S."/>
            <person name="Kuo A."/>
            <person name="Salamov A."/>
            <person name="Ahrendt S.R."/>
            <person name="Lipzen A."/>
            <person name="Sullivan W."/>
            <person name="Andreopoulos W.B."/>
            <person name="Clum A."/>
            <person name="Lindquist E."/>
            <person name="Daum C."/>
            <person name="Ramamoorthy G.K."/>
            <person name="Gryganskyi A."/>
            <person name="Culley D."/>
            <person name="Magnuson J.K."/>
            <person name="James T.Y."/>
            <person name="O'Malley M.A."/>
            <person name="Stajich J.E."/>
            <person name="Spatafora J.W."/>
            <person name="Visel A."/>
            <person name="Grigoriev I.V."/>
        </authorList>
    </citation>
    <scope>NUCLEOTIDE SEQUENCE [LARGE SCALE GENOMIC DNA]</scope>
    <source>
        <strain evidence="12 13">CBS 115471</strain>
    </source>
</reference>
<dbReference type="GO" id="GO:0006886">
    <property type="term" value="P:intracellular protein transport"/>
    <property type="evidence" value="ECO:0007669"/>
    <property type="project" value="InterPro"/>
</dbReference>
<dbReference type="STRING" id="1231657.A0A1Y1ZR83"/>
<evidence type="ECO:0000256" key="4">
    <source>
        <dbReference type="ARBA" id="ARBA00022448"/>
    </source>
</evidence>
<keyword evidence="7" id="KW-0472">Membrane</keyword>
<dbReference type="EMBL" id="MCFA01000048">
    <property type="protein sequence ID" value="ORY12771.1"/>
    <property type="molecule type" value="Genomic_DNA"/>
</dbReference>
<evidence type="ECO:0000259" key="11">
    <source>
        <dbReference type="Pfam" id="PF20671"/>
    </source>
</evidence>
<protein>
    <recommendedName>
        <fullName evidence="3">Conserved oligomeric Golgi complex subunit 3</fullName>
    </recommendedName>
    <alternativeName>
        <fullName evidence="8">Component of oligomeric Golgi complex 3</fullName>
    </alternativeName>
</protein>
<feature type="compositionally biased region" description="Low complexity" evidence="9">
    <location>
        <begin position="867"/>
        <end position="881"/>
    </location>
</feature>
<dbReference type="GO" id="GO:0006914">
    <property type="term" value="P:autophagy"/>
    <property type="evidence" value="ECO:0007669"/>
    <property type="project" value="TreeGrafter"/>
</dbReference>
<keyword evidence="4" id="KW-0813">Transport</keyword>
<evidence type="ECO:0000256" key="7">
    <source>
        <dbReference type="ARBA" id="ARBA00023136"/>
    </source>
</evidence>
<feature type="compositionally biased region" description="Basic and acidic residues" evidence="9">
    <location>
        <begin position="843"/>
        <end position="853"/>
    </location>
</feature>
<dbReference type="GO" id="GO:0007030">
    <property type="term" value="P:Golgi organization"/>
    <property type="evidence" value="ECO:0007669"/>
    <property type="project" value="TreeGrafter"/>
</dbReference>
<dbReference type="Pfam" id="PF20671">
    <property type="entry name" value="COG3_C"/>
    <property type="match status" value="1"/>
</dbReference>
<sequence length="881" mass="99406">MYEDSWYNAFVPRAVKPAEKPKSHRRRESLLKQPNETQTDVERAAGIAEVAEEAPEKPAHGPPGATVARRAKSYSDFYDVVAAHIKKERSLEKKKSQENVSDELEFAEWYGNISDELLEASHEEYKLYQEQLHLTRTHLDSIITDTSSTLDILSSLSESFKAVETQTTAFRTQCEGLIEDQKRITKLADDMEENLRYYVYLEPITKRLNAPGAGNHVRGEQFTEMLSNLDNCIEYMHAHPNHSESATYRSRYRLLLTRALTLIRVHFTNALREIAADVSKRIADRQLNDTTMSALLYAKFRVGAPELKRIGLEIQKRAVLPAGAEAGAEAEYQSLMNELYQSYSATRGRLILPIITKKINEIAQAPSSAKDLVAFARSSISYLRGICFDEYDLWGDWFEGEGGLYEFLESMCEPLYDHLRPRTIHETQILKLCELCTLIQTRYMEEEDDDSSPVESGKLDFNALVHPALEDAQTRLVFLSLAVLRDDIERYKPKPEDLDYPAKNKKQTGSGAKSNLPVLSGKKSKSAVPQTPVMPKTPMVVEEDDPDSRWNFNTEAAFKDWYPTLRKAIWLLSKIYRLVHSSVFDDLAHRIVHSTTISLTFASTQISKSSSPTDASLFLVSHLLLLKQQIVAFDIEFVTPETDLQYDFTSITNTFWELRSRGGLFNPRNLVGLLIPKVVENMLDAKAEVDARLRGAITELTAQFVGRMTAAISTPKDTKAARNNSNSKPTPAELVAKTEKVRKAIEHETPFLRAKLEEYIDDTRTREMLVAAVMESVTNTYEDWFDGVFTPGLDTNGAGRSAKGKGREDHVWDPDVFSEWCAGVFNVGRLGLGIMEGEEDERERERGRGRDMEGSEEESVDGGSGRTGTTRTGTTGIRIKM</sequence>
<gene>
    <name evidence="12" type="ORF">BCR34DRAFT_536643</name>
</gene>
<dbReference type="InterPro" id="IPR048320">
    <property type="entry name" value="COG3_N"/>
</dbReference>
<evidence type="ECO:0000256" key="3">
    <source>
        <dbReference type="ARBA" id="ARBA00020976"/>
    </source>
</evidence>
<feature type="region of interest" description="Disordered" evidence="9">
    <location>
        <begin position="17"/>
        <end position="42"/>
    </location>
</feature>
<feature type="region of interest" description="Disordered" evidence="9">
    <location>
        <begin position="495"/>
        <end position="545"/>
    </location>
</feature>
<dbReference type="GO" id="GO:0006891">
    <property type="term" value="P:intra-Golgi vesicle-mediated transport"/>
    <property type="evidence" value="ECO:0007669"/>
    <property type="project" value="TreeGrafter"/>
</dbReference>
<evidence type="ECO:0000256" key="6">
    <source>
        <dbReference type="ARBA" id="ARBA00023034"/>
    </source>
</evidence>
<dbReference type="Pfam" id="PF04136">
    <property type="entry name" value="COG3_N"/>
    <property type="match status" value="1"/>
</dbReference>
<dbReference type="OrthoDB" id="296793at2759"/>
<proteinExistence type="inferred from homology"/>
<dbReference type="AlphaFoldDB" id="A0A1Y1ZR83"/>
<dbReference type="Proteomes" id="UP000193144">
    <property type="component" value="Unassembled WGS sequence"/>
</dbReference>
<name>A0A1Y1ZR83_9PLEO</name>
<evidence type="ECO:0000313" key="12">
    <source>
        <dbReference type="EMBL" id="ORY12771.1"/>
    </source>
</evidence>
<evidence type="ECO:0000259" key="10">
    <source>
        <dbReference type="Pfam" id="PF04136"/>
    </source>
</evidence>
<dbReference type="GO" id="GO:0017119">
    <property type="term" value="C:Golgi transport complex"/>
    <property type="evidence" value="ECO:0007669"/>
    <property type="project" value="TreeGrafter"/>
</dbReference>
<comment type="caution">
    <text evidence="12">The sequence shown here is derived from an EMBL/GenBank/DDBJ whole genome shotgun (WGS) entry which is preliminary data.</text>
</comment>
<dbReference type="InterPro" id="IPR048685">
    <property type="entry name" value="COG3_C"/>
</dbReference>
<evidence type="ECO:0000256" key="2">
    <source>
        <dbReference type="ARBA" id="ARBA00009936"/>
    </source>
</evidence>
<organism evidence="12 13">
    <name type="scientific">Clohesyomyces aquaticus</name>
    <dbReference type="NCBI Taxonomy" id="1231657"/>
    <lineage>
        <taxon>Eukaryota</taxon>
        <taxon>Fungi</taxon>
        <taxon>Dikarya</taxon>
        <taxon>Ascomycota</taxon>
        <taxon>Pezizomycotina</taxon>
        <taxon>Dothideomycetes</taxon>
        <taxon>Pleosporomycetidae</taxon>
        <taxon>Pleosporales</taxon>
        <taxon>Lindgomycetaceae</taxon>
        <taxon>Clohesyomyces</taxon>
    </lineage>
</organism>
<evidence type="ECO:0000256" key="1">
    <source>
        <dbReference type="ARBA" id="ARBA00004395"/>
    </source>
</evidence>
<feature type="region of interest" description="Disordered" evidence="9">
    <location>
        <begin position="836"/>
        <end position="881"/>
    </location>
</feature>
<evidence type="ECO:0000256" key="5">
    <source>
        <dbReference type="ARBA" id="ARBA00022927"/>
    </source>
</evidence>
<evidence type="ECO:0000313" key="13">
    <source>
        <dbReference type="Proteomes" id="UP000193144"/>
    </source>
</evidence>
<keyword evidence="5" id="KW-0653">Protein transport</keyword>
<dbReference type="GO" id="GO:0000139">
    <property type="term" value="C:Golgi membrane"/>
    <property type="evidence" value="ECO:0007669"/>
    <property type="project" value="UniProtKB-SubCell"/>
</dbReference>
<dbReference type="PANTHER" id="PTHR13302:SF8">
    <property type="entry name" value="CONSERVED OLIGOMERIC GOLGI COMPLEX SUBUNIT 3"/>
    <property type="match status" value="1"/>
</dbReference>
<feature type="domain" description="Conserved oligomeric Golgi complex subunit 3 N-terminal" evidence="10">
    <location>
        <begin position="128"/>
        <end position="273"/>
    </location>
</feature>